<keyword evidence="3 6" id="KW-0547">Nucleotide-binding</keyword>
<dbReference type="InterPro" id="IPR005225">
    <property type="entry name" value="Small_GTP-bd"/>
</dbReference>
<dbReference type="InterPro" id="IPR027266">
    <property type="entry name" value="TrmE/GcvT-like"/>
</dbReference>
<organism evidence="9 10">
    <name type="scientific">Tistrella arctica</name>
    <dbReference type="NCBI Taxonomy" id="3133430"/>
    <lineage>
        <taxon>Bacteria</taxon>
        <taxon>Pseudomonadati</taxon>
        <taxon>Pseudomonadota</taxon>
        <taxon>Alphaproteobacteria</taxon>
        <taxon>Geminicoccales</taxon>
        <taxon>Geminicoccaceae</taxon>
        <taxon>Tistrella</taxon>
    </lineage>
</organism>
<dbReference type="InterPro" id="IPR027368">
    <property type="entry name" value="MnmE_dom2"/>
</dbReference>
<evidence type="ECO:0000256" key="4">
    <source>
        <dbReference type="ARBA" id="ARBA00022958"/>
    </source>
</evidence>
<keyword evidence="5 6" id="KW-0342">GTP-binding</keyword>
<feature type="domain" description="TrmE-type G" evidence="8">
    <location>
        <begin position="227"/>
        <end position="389"/>
    </location>
</feature>
<dbReference type="InterPro" id="IPR006073">
    <property type="entry name" value="GTP-bd"/>
</dbReference>
<evidence type="ECO:0000256" key="1">
    <source>
        <dbReference type="ARBA" id="ARBA00011043"/>
    </source>
</evidence>
<dbReference type="NCBIfam" id="TIGR00450">
    <property type="entry name" value="mnmE_trmE_thdF"/>
    <property type="match status" value="1"/>
</dbReference>
<keyword evidence="6" id="KW-0479">Metal-binding</keyword>
<dbReference type="Gene3D" id="3.40.50.300">
    <property type="entry name" value="P-loop containing nucleotide triphosphate hydrolases"/>
    <property type="match status" value="1"/>
</dbReference>
<proteinExistence type="inferred from homology"/>
<feature type="binding site" evidence="6">
    <location>
        <begin position="237"/>
        <end position="242"/>
    </location>
    <ligand>
        <name>GTP</name>
        <dbReference type="ChEBI" id="CHEBI:37565"/>
    </ligand>
</feature>
<dbReference type="InterPro" id="IPR031168">
    <property type="entry name" value="G_TrmE"/>
</dbReference>
<comment type="caution">
    <text evidence="9">The sequence shown here is derived from an EMBL/GenBank/DDBJ whole genome shotgun (WGS) entry which is preliminary data.</text>
</comment>
<feature type="binding site" evidence="6">
    <location>
        <begin position="256"/>
        <end position="262"/>
    </location>
    <ligand>
        <name>GTP</name>
        <dbReference type="ChEBI" id="CHEBI:37565"/>
    </ligand>
</feature>
<dbReference type="Pfam" id="PF12631">
    <property type="entry name" value="MnmE_helical"/>
    <property type="match status" value="1"/>
</dbReference>
<keyword evidence="10" id="KW-1185">Reference proteome</keyword>
<evidence type="ECO:0000256" key="3">
    <source>
        <dbReference type="ARBA" id="ARBA00022741"/>
    </source>
</evidence>
<feature type="binding site" evidence="6">
    <location>
        <position position="262"/>
    </location>
    <ligand>
        <name>Mg(2+)</name>
        <dbReference type="ChEBI" id="CHEBI:18420"/>
    </ligand>
</feature>
<dbReference type="GO" id="GO:0016787">
    <property type="term" value="F:hydrolase activity"/>
    <property type="evidence" value="ECO:0007669"/>
    <property type="project" value="UniProtKB-KW"/>
</dbReference>
<dbReference type="PANTHER" id="PTHR42714">
    <property type="entry name" value="TRNA MODIFICATION GTPASE GTPBP3"/>
    <property type="match status" value="1"/>
</dbReference>
<dbReference type="Gene3D" id="3.30.1360.120">
    <property type="entry name" value="Probable tRNA modification gtpase trme, domain 1"/>
    <property type="match status" value="1"/>
</dbReference>
<feature type="binding site" evidence="6">
    <location>
        <position position="468"/>
    </location>
    <ligand>
        <name>(6S)-5-formyl-5,6,7,8-tetrahydrofolate</name>
        <dbReference type="ChEBI" id="CHEBI:57457"/>
    </ligand>
</feature>
<gene>
    <name evidence="6 9" type="primary">mnmE</name>
    <name evidence="6" type="synonym">trmE</name>
    <name evidence="9" type="ORF">WG926_06620</name>
</gene>
<dbReference type="Proteomes" id="UP001413721">
    <property type="component" value="Unassembled WGS sequence"/>
</dbReference>
<feature type="binding site" evidence="6">
    <location>
        <position position="241"/>
    </location>
    <ligand>
        <name>Mg(2+)</name>
        <dbReference type="ChEBI" id="CHEBI:18420"/>
    </ligand>
</feature>
<dbReference type="Pfam" id="PF01926">
    <property type="entry name" value="MMR_HSR1"/>
    <property type="match status" value="1"/>
</dbReference>
<comment type="subunit">
    <text evidence="6">Homodimer. Heterotetramer of two MnmE and two MnmG subunits.</text>
</comment>
<dbReference type="Gene3D" id="1.20.120.430">
    <property type="entry name" value="tRNA modification GTPase MnmE domain 2"/>
    <property type="match status" value="1"/>
</dbReference>
<dbReference type="HAMAP" id="MF_00379">
    <property type="entry name" value="GTPase_MnmE"/>
    <property type="match status" value="1"/>
</dbReference>
<dbReference type="CDD" id="cd14858">
    <property type="entry name" value="TrmE_N"/>
    <property type="match status" value="1"/>
</dbReference>
<feature type="binding site" evidence="6">
    <location>
        <position position="31"/>
    </location>
    <ligand>
        <name>(6S)-5-formyl-5,6,7,8-tetrahydrofolate</name>
        <dbReference type="ChEBI" id="CHEBI:57457"/>
    </ligand>
</feature>
<dbReference type="SUPFAM" id="SSF52540">
    <property type="entry name" value="P-loop containing nucleoside triphosphate hydrolases"/>
    <property type="match status" value="1"/>
</dbReference>
<evidence type="ECO:0000256" key="6">
    <source>
        <dbReference type="HAMAP-Rule" id="MF_00379"/>
    </source>
</evidence>
<comment type="cofactor">
    <cofactor evidence="6">
        <name>K(+)</name>
        <dbReference type="ChEBI" id="CHEBI:29103"/>
    </cofactor>
    <text evidence="6">Binds 1 potassium ion per subunit.</text>
</comment>
<protein>
    <recommendedName>
        <fullName evidence="6">tRNA modification GTPase MnmE</fullName>
        <ecNumber evidence="6">3.6.-.-</ecNumber>
    </recommendedName>
</protein>
<sequence>MPAMPSSAGARPATIFARATPPGRGAVAIIRLSGPATDAALTALTGGRDLPVARMAVVRRLVDPADGRMLDQALVLRFEGPASYSGEDAAELHLHGGPAVVAGVLDALGRLPGLVPAGPGDFTRRAVLNGRLDLTAAEAVADLVAADTAAQAGQALAQLGGRLGRMVEDWRARLIRAAAMVEAEIDFPDEDVPDGIARSVAPAILKLAAELRLALADDRSGERLRDGVVAAVIGRPNAGKSSLVNALAGRDIAIVTDRPGTTRDLIEVALDLDGVAVTLIDTAGLRDSDDPIELEGVRRARARAGTADIRIVVVDPAGIAAAGGLGALLAEAGARPGDPVVLTRRDQLGDQAVTALTATLPPGHQASAVSCVSGLGMEDFARRLSGIAADLTGGREGAMITRARHRAALEAAADGLMAAVAGLDHPVPMLELVAEDLRMAGDALGRITGRIDVEDLLDAIFREFCIGK</sequence>
<keyword evidence="4 6" id="KW-0630">Potassium</keyword>
<keyword evidence="6" id="KW-0963">Cytoplasm</keyword>
<dbReference type="EMBL" id="JBBKTW010000002">
    <property type="protein sequence ID" value="MEN2987970.1"/>
    <property type="molecule type" value="Genomic_DNA"/>
</dbReference>
<dbReference type="PANTHER" id="PTHR42714:SF2">
    <property type="entry name" value="TRNA MODIFICATION GTPASE GTPBP3, MITOCHONDRIAL"/>
    <property type="match status" value="1"/>
</dbReference>
<evidence type="ECO:0000256" key="2">
    <source>
        <dbReference type="ARBA" id="ARBA00022694"/>
    </source>
</evidence>
<feature type="binding site" evidence="6">
    <location>
        <position position="131"/>
    </location>
    <ligand>
        <name>(6S)-5-formyl-5,6,7,8-tetrahydrofolate</name>
        <dbReference type="ChEBI" id="CHEBI:57457"/>
    </ligand>
</feature>
<dbReference type="CDD" id="cd04164">
    <property type="entry name" value="trmE"/>
    <property type="match status" value="1"/>
</dbReference>
<dbReference type="EC" id="3.6.-.-" evidence="6"/>
<dbReference type="RefSeq" id="WP_345932690.1">
    <property type="nucleotide sequence ID" value="NZ_JBBKTV010000003.1"/>
</dbReference>
<dbReference type="SUPFAM" id="SSF116878">
    <property type="entry name" value="TrmE connector domain"/>
    <property type="match status" value="1"/>
</dbReference>
<name>A0ABU9YGQ2_9PROT</name>
<reference evidence="9 10" key="1">
    <citation type="submission" date="2024-03" db="EMBL/GenBank/DDBJ databases">
        <title>High-quality draft genome sequencing of Tistrella sp. BH-R2-4.</title>
        <authorList>
            <person name="Dong C."/>
        </authorList>
    </citation>
    <scope>NUCLEOTIDE SEQUENCE [LARGE SCALE GENOMIC DNA]</scope>
    <source>
        <strain evidence="9 10">BH-R2-4</strain>
    </source>
</reference>
<comment type="similarity">
    <text evidence="1 6 7">Belongs to the TRAFAC class TrmE-Era-EngA-EngB-Septin-like GTPase superfamily. TrmE GTPase family.</text>
</comment>
<dbReference type="InterPro" id="IPR027417">
    <property type="entry name" value="P-loop_NTPase"/>
</dbReference>
<comment type="caution">
    <text evidence="6">Lacks conserved residue(s) required for the propagation of feature annotation.</text>
</comment>
<comment type="subcellular location">
    <subcellularLocation>
        <location evidence="6">Cytoplasm</location>
    </subcellularLocation>
</comment>
<keyword evidence="6 9" id="KW-0378">Hydrolase</keyword>
<feature type="binding site" evidence="6">
    <location>
        <position position="91"/>
    </location>
    <ligand>
        <name>(6S)-5-formyl-5,6,7,8-tetrahydrofolate</name>
        <dbReference type="ChEBI" id="CHEBI:57457"/>
    </ligand>
</feature>
<feature type="binding site" evidence="6">
    <location>
        <begin position="281"/>
        <end position="284"/>
    </location>
    <ligand>
        <name>GTP</name>
        <dbReference type="ChEBI" id="CHEBI:37565"/>
    </ligand>
</feature>
<evidence type="ECO:0000313" key="9">
    <source>
        <dbReference type="EMBL" id="MEN2987970.1"/>
    </source>
</evidence>
<evidence type="ECO:0000259" key="8">
    <source>
        <dbReference type="PROSITE" id="PS51709"/>
    </source>
</evidence>
<evidence type="ECO:0000256" key="5">
    <source>
        <dbReference type="ARBA" id="ARBA00023134"/>
    </source>
</evidence>
<evidence type="ECO:0000313" key="10">
    <source>
        <dbReference type="Proteomes" id="UP001413721"/>
    </source>
</evidence>
<comment type="function">
    <text evidence="6">Exhibits a very high intrinsic GTPase hydrolysis rate. Involved in the addition of a carboxymethylaminomethyl (cmnm) group at the wobble position (U34) of certain tRNAs, forming tRNA-cmnm(5)s(2)U34.</text>
</comment>
<keyword evidence="2 6" id="KW-0819">tRNA processing</keyword>
<accession>A0ABU9YGQ2</accession>
<evidence type="ECO:0000256" key="7">
    <source>
        <dbReference type="RuleBase" id="RU003313"/>
    </source>
</evidence>
<keyword evidence="6" id="KW-0460">Magnesium</keyword>
<dbReference type="InterPro" id="IPR025867">
    <property type="entry name" value="MnmE_helical"/>
</dbReference>
<dbReference type="NCBIfam" id="TIGR00231">
    <property type="entry name" value="small_GTP"/>
    <property type="match status" value="1"/>
</dbReference>
<dbReference type="NCBIfam" id="NF003661">
    <property type="entry name" value="PRK05291.1-3"/>
    <property type="match status" value="1"/>
</dbReference>
<dbReference type="InterPro" id="IPR004520">
    <property type="entry name" value="GTPase_MnmE"/>
</dbReference>
<dbReference type="InterPro" id="IPR018948">
    <property type="entry name" value="GTP-bd_TrmE_N"/>
</dbReference>
<dbReference type="Pfam" id="PF10396">
    <property type="entry name" value="TrmE_N"/>
    <property type="match status" value="1"/>
</dbReference>
<dbReference type="PROSITE" id="PS51709">
    <property type="entry name" value="G_TRME"/>
    <property type="match status" value="1"/>
</dbReference>